<dbReference type="EMBL" id="CAJNOC010001353">
    <property type="protein sequence ID" value="CAF0857376.1"/>
    <property type="molecule type" value="Genomic_DNA"/>
</dbReference>
<name>A0A813WUE2_9BILA</name>
<dbReference type="InterPro" id="IPR029369">
    <property type="entry name" value="HDNR"/>
</dbReference>
<evidence type="ECO:0000256" key="1">
    <source>
        <dbReference type="SAM" id="MobiDB-lite"/>
    </source>
</evidence>
<gene>
    <name evidence="3" type="ORF">OXX778_LOCUS9263</name>
</gene>
<evidence type="ECO:0000313" key="4">
    <source>
        <dbReference type="Proteomes" id="UP000663879"/>
    </source>
</evidence>
<feature type="compositionally biased region" description="Low complexity" evidence="1">
    <location>
        <begin position="78"/>
        <end position="93"/>
    </location>
</feature>
<evidence type="ECO:0000313" key="3">
    <source>
        <dbReference type="EMBL" id="CAF0857376.1"/>
    </source>
</evidence>
<sequence length="189" mass="22493">SYQMATNILPILFEKRWTTGNFKESNKFSEHDNYNLIQNYGEYLDSGYGKRYIEDKIHKSNKIFVSTEPFTKRDKSVLSNTSKTSDKSSNLNKRFPRSHQQKVICSNNVNTQYDLADYLIKKEKNKSVNSLTFESEIYKTAKYPRLVATEPYRQSWISPWRYSYKKRDYQTCTDEFRRVKSTCIDLSKF</sequence>
<feature type="non-terminal residue" evidence="3">
    <location>
        <position position="1"/>
    </location>
</feature>
<organism evidence="3 4">
    <name type="scientific">Brachionus calyciflorus</name>
    <dbReference type="NCBI Taxonomy" id="104777"/>
    <lineage>
        <taxon>Eukaryota</taxon>
        <taxon>Metazoa</taxon>
        <taxon>Spiralia</taxon>
        <taxon>Gnathifera</taxon>
        <taxon>Rotifera</taxon>
        <taxon>Eurotatoria</taxon>
        <taxon>Monogononta</taxon>
        <taxon>Pseudotrocha</taxon>
        <taxon>Ploima</taxon>
        <taxon>Brachionidae</taxon>
        <taxon>Brachionus</taxon>
    </lineage>
</organism>
<feature type="region of interest" description="Disordered" evidence="1">
    <location>
        <begin position="75"/>
        <end position="96"/>
    </location>
</feature>
<accession>A0A813WUE2</accession>
<protein>
    <recommendedName>
        <fullName evidence="2">Domain of unknown function with conserved HDNR motif domain-containing protein</fullName>
    </recommendedName>
</protein>
<dbReference type="OrthoDB" id="10003408at2759"/>
<dbReference type="Pfam" id="PF15115">
    <property type="entry name" value="HDNR"/>
    <property type="match status" value="1"/>
</dbReference>
<proteinExistence type="predicted"/>
<feature type="domain" description="Domain of unknown function with conserved HDNR motif" evidence="2">
    <location>
        <begin position="20"/>
        <end position="104"/>
    </location>
</feature>
<dbReference type="Proteomes" id="UP000663879">
    <property type="component" value="Unassembled WGS sequence"/>
</dbReference>
<keyword evidence="4" id="KW-1185">Reference proteome</keyword>
<dbReference type="AlphaFoldDB" id="A0A813WUE2"/>
<reference evidence="3" key="1">
    <citation type="submission" date="2021-02" db="EMBL/GenBank/DDBJ databases">
        <authorList>
            <person name="Nowell W R."/>
        </authorList>
    </citation>
    <scope>NUCLEOTIDE SEQUENCE</scope>
    <source>
        <strain evidence="3">Ploen Becks lab</strain>
    </source>
</reference>
<evidence type="ECO:0000259" key="2">
    <source>
        <dbReference type="Pfam" id="PF15115"/>
    </source>
</evidence>
<comment type="caution">
    <text evidence="3">The sequence shown here is derived from an EMBL/GenBank/DDBJ whole genome shotgun (WGS) entry which is preliminary data.</text>
</comment>